<evidence type="ECO:0000313" key="3">
    <source>
        <dbReference type="Proteomes" id="UP000265515"/>
    </source>
</evidence>
<dbReference type="Proteomes" id="UP000265515">
    <property type="component" value="Unassembled WGS sequence"/>
</dbReference>
<comment type="caution">
    <text evidence="2">The sequence shown here is derived from an EMBL/GenBank/DDBJ whole genome shotgun (WGS) entry which is preliminary data.</text>
</comment>
<evidence type="ECO:0000313" key="2">
    <source>
        <dbReference type="EMBL" id="GBG65749.1"/>
    </source>
</evidence>
<organism evidence="2 3">
    <name type="scientific">Chara braunii</name>
    <name type="common">Braun's stonewort</name>
    <dbReference type="NCBI Taxonomy" id="69332"/>
    <lineage>
        <taxon>Eukaryota</taxon>
        <taxon>Viridiplantae</taxon>
        <taxon>Streptophyta</taxon>
        <taxon>Charophyceae</taxon>
        <taxon>Charales</taxon>
        <taxon>Characeae</taxon>
        <taxon>Chara</taxon>
    </lineage>
</organism>
<protein>
    <submittedName>
        <fullName evidence="2">Uncharacterized protein</fullName>
    </submittedName>
</protein>
<feature type="compositionally biased region" description="Basic residues" evidence="1">
    <location>
        <begin position="219"/>
        <end position="230"/>
    </location>
</feature>
<dbReference type="AlphaFoldDB" id="A0A388K6U4"/>
<evidence type="ECO:0000256" key="1">
    <source>
        <dbReference type="SAM" id="MobiDB-lite"/>
    </source>
</evidence>
<gene>
    <name evidence="2" type="ORF">CBR_g52341</name>
</gene>
<dbReference type="Gramene" id="GBG65749">
    <property type="protein sequence ID" value="GBG65749"/>
    <property type="gene ID" value="CBR_g52341"/>
</dbReference>
<dbReference type="EMBL" id="BFEA01000065">
    <property type="protein sequence ID" value="GBG65749.1"/>
    <property type="molecule type" value="Genomic_DNA"/>
</dbReference>
<sequence length="230" mass="26293">MWRTCHVAMGEGWQRRGADAAWRWERDGNAEVAMGSGAGSGSEGGHGCRIGIGKRRWRWVPHFAHAKHRTWRMCHVPHFPHRHVTYLPHHLVPRGKYGGGDAEVATGAGWRRHLGVEVAYLPHHLVPRASAKVATPSWRRERQVRHVASAASPYSPGWQVLRWRRERQVRHVASAAAPYSPTWQVRRWRRRGGDGIGIGKRRWRRQDGDAGRGIGSGIGKRRWRRTARDQ</sequence>
<proteinExistence type="predicted"/>
<keyword evidence="3" id="KW-1185">Reference proteome</keyword>
<accession>A0A388K6U4</accession>
<feature type="region of interest" description="Disordered" evidence="1">
    <location>
        <begin position="199"/>
        <end position="230"/>
    </location>
</feature>
<name>A0A388K6U4_CHABU</name>
<reference evidence="2 3" key="1">
    <citation type="journal article" date="2018" name="Cell">
        <title>The Chara Genome: Secondary Complexity and Implications for Plant Terrestrialization.</title>
        <authorList>
            <person name="Nishiyama T."/>
            <person name="Sakayama H."/>
            <person name="Vries J.D."/>
            <person name="Buschmann H."/>
            <person name="Saint-Marcoux D."/>
            <person name="Ullrich K.K."/>
            <person name="Haas F.B."/>
            <person name="Vanderstraeten L."/>
            <person name="Becker D."/>
            <person name="Lang D."/>
            <person name="Vosolsobe S."/>
            <person name="Rombauts S."/>
            <person name="Wilhelmsson P.K.I."/>
            <person name="Janitza P."/>
            <person name="Kern R."/>
            <person name="Heyl A."/>
            <person name="Rumpler F."/>
            <person name="Villalobos L.I.A.C."/>
            <person name="Clay J.M."/>
            <person name="Skokan R."/>
            <person name="Toyoda A."/>
            <person name="Suzuki Y."/>
            <person name="Kagoshima H."/>
            <person name="Schijlen E."/>
            <person name="Tajeshwar N."/>
            <person name="Catarino B."/>
            <person name="Hetherington A.J."/>
            <person name="Saltykova A."/>
            <person name="Bonnot C."/>
            <person name="Breuninger H."/>
            <person name="Symeonidi A."/>
            <person name="Radhakrishnan G.V."/>
            <person name="Van Nieuwerburgh F."/>
            <person name="Deforce D."/>
            <person name="Chang C."/>
            <person name="Karol K.G."/>
            <person name="Hedrich R."/>
            <person name="Ulvskov P."/>
            <person name="Glockner G."/>
            <person name="Delwiche C.F."/>
            <person name="Petrasek J."/>
            <person name="Van de Peer Y."/>
            <person name="Friml J."/>
            <person name="Beilby M."/>
            <person name="Dolan L."/>
            <person name="Kohara Y."/>
            <person name="Sugano S."/>
            <person name="Fujiyama A."/>
            <person name="Delaux P.-M."/>
            <person name="Quint M."/>
            <person name="TheiBen G."/>
            <person name="Hagemann M."/>
            <person name="Harholt J."/>
            <person name="Dunand C."/>
            <person name="Zachgo S."/>
            <person name="Langdale J."/>
            <person name="Maumus F."/>
            <person name="Straeten D.V.D."/>
            <person name="Gould S.B."/>
            <person name="Rensing S.A."/>
        </authorList>
    </citation>
    <scope>NUCLEOTIDE SEQUENCE [LARGE SCALE GENOMIC DNA]</scope>
    <source>
        <strain evidence="2 3">S276</strain>
    </source>
</reference>